<dbReference type="NCBIfam" id="TIGR01682">
    <property type="entry name" value="moaD"/>
    <property type="match status" value="1"/>
</dbReference>
<dbReference type="InterPro" id="IPR003749">
    <property type="entry name" value="ThiS/MoaD-like"/>
</dbReference>
<dbReference type="GO" id="GO:0006777">
    <property type="term" value="P:Mo-molybdopterin cofactor biosynthetic process"/>
    <property type="evidence" value="ECO:0007669"/>
    <property type="project" value="InterPro"/>
</dbReference>
<evidence type="ECO:0000256" key="2">
    <source>
        <dbReference type="ARBA" id="ARBA00024200"/>
    </source>
</evidence>
<dbReference type="PANTHER" id="PTHR33359">
    <property type="entry name" value="MOLYBDOPTERIN SYNTHASE SULFUR CARRIER SUBUNIT"/>
    <property type="match status" value="1"/>
</dbReference>
<dbReference type="InterPro" id="IPR012675">
    <property type="entry name" value="Beta-grasp_dom_sf"/>
</dbReference>
<dbReference type="GO" id="GO:1990133">
    <property type="term" value="C:molybdopterin adenylyltransferase complex"/>
    <property type="evidence" value="ECO:0007669"/>
    <property type="project" value="TreeGrafter"/>
</dbReference>
<organism evidence="4">
    <name type="scientific">Singulisphaera sp. Ch08</name>
    <dbReference type="NCBI Taxonomy" id="3120278"/>
    <lineage>
        <taxon>Bacteria</taxon>
        <taxon>Pseudomonadati</taxon>
        <taxon>Planctomycetota</taxon>
        <taxon>Planctomycetia</taxon>
        <taxon>Isosphaerales</taxon>
        <taxon>Isosphaeraceae</taxon>
        <taxon>Singulisphaera</taxon>
    </lineage>
</organism>
<dbReference type="CDD" id="cd00754">
    <property type="entry name" value="Ubl_MoaD"/>
    <property type="match status" value="1"/>
</dbReference>
<protein>
    <recommendedName>
        <fullName evidence="3">Molybdopterin synthase sulfur carrier subunit</fullName>
    </recommendedName>
</protein>
<name>A0AAU7CA73_9BACT</name>
<sequence>MQVTIRLFALAKQLAGQSVLTLNLPEASTVASLRLQIARDYPELAPLVPNLMIAIDSEYASDQMTIVKGSEIALIPPVSGGACHDSQRIESP</sequence>
<dbReference type="PANTHER" id="PTHR33359:SF1">
    <property type="entry name" value="MOLYBDOPTERIN SYNTHASE SULFUR CARRIER SUBUNIT"/>
    <property type="match status" value="1"/>
</dbReference>
<dbReference type="Gene3D" id="3.10.20.30">
    <property type="match status" value="1"/>
</dbReference>
<dbReference type="SUPFAM" id="SSF54285">
    <property type="entry name" value="MoaD/ThiS"/>
    <property type="match status" value="1"/>
</dbReference>
<gene>
    <name evidence="4" type="primary">moaD</name>
    <name evidence="4" type="ORF">V5E97_28890</name>
</gene>
<dbReference type="InterPro" id="IPR016155">
    <property type="entry name" value="Mopterin_synth/thiamin_S_b"/>
</dbReference>
<accession>A0AAU7CA73</accession>
<dbReference type="GO" id="GO:0000166">
    <property type="term" value="F:nucleotide binding"/>
    <property type="evidence" value="ECO:0007669"/>
    <property type="project" value="UniProtKB-KW"/>
</dbReference>
<dbReference type="RefSeq" id="WP_406695060.1">
    <property type="nucleotide sequence ID" value="NZ_CP155447.1"/>
</dbReference>
<dbReference type="InterPro" id="IPR044672">
    <property type="entry name" value="MOCS2A"/>
</dbReference>
<reference evidence="4" key="1">
    <citation type="submission" date="2024-05" db="EMBL/GenBank/DDBJ databases">
        <title>Planctomycetes of the genus Singulisphaera possess chitinolytic capabilities.</title>
        <authorList>
            <person name="Ivanova A."/>
        </authorList>
    </citation>
    <scope>NUCLEOTIDE SEQUENCE</scope>
    <source>
        <strain evidence="4">Ch08T</strain>
    </source>
</reference>
<evidence type="ECO:0000256" key="1">
    <source>
        <dbReference type="ARBA" id="ARBA00022741"/>
    </source>
</evidence>
<proteinExistence type="inferred from homology"/>
<evidence type="ECO:0000313" key="4">
    <source>
        <dbReference type="EMBL" id="XBH02318.1"/>
    </source>
</evidence>
<dbReference type="AlphaFoldDB" id="A0AAU7CA73"/>
<dbReference type="Pfam" id="PF02597">
    <property type="entry name" value="ThiS"/>
    <property type="match status" value="1"/>
</dbReference>
<keyword evidence="1" id="KW-0547">Nucleotide-binding</keyword>
<comment type="similarity">
    <text evidence="2">Belongs to the MoaD family.</text>
</comment>
<evidence type="ECO:0000256" key="3">
    <source>
        <dbReference type="ARBA" id="ARBA00024247"/>
    </source>
</evidence>
<dbReference type="EMBL" id="CP155447">
    <property type="protein sequence ID" value="XBH02318.1"/>
    <property type="molecule type" value="Genomic_DNA"/>
</dbReference>